<comment type="caution">
    <text evidence="7">The sequence shown here is derived from an EMBL/GenBank/DDBJ whole genome shotgun (WGS) entry which is preliminary data.</text>
</comment>
<keyword evidence="3 6" id="KW-0812">Transmembrane</keyword>
<reference evidence="8" key="1">
    <citation type="journal article" date="2019" name="Int. J. Syst. Evol. Microbiol.">
        <title>The Global Catalogue of Microorganisms (GCM) 10K type strain sequencing project: providing services to taxonomists for standard genome sequencing and annotation.</title>
        <authorList>
            <consortium name="The Broad Institute Genomics Platform"/>
            <consortium name="The Broad Institute Genome Sequencing Center for Infectious Disease"/>
            <person name="Wu L."/>
            <person name="Ma J."/>
        </authorList>
    </citation>
    <scope>NUCLEOTIDE SEQUENCE [LARGE SCALE GENOMIC DNA]</scope>
    <source>
        <strain evidence="8">CCUG 58127</strain>
    </source>
</reference>
<organism evidence="7 8">
    <name type="scientific">Flexivirga alba</name>
    <dbReference type="NCBI Taxonomy" id="702742"/>
    <lineage>
        <taxon>Bacteria</taxon>
        <taxon>Bacillati</taxon>
        <taxon>Actinomycetota</taxon>
        <taxon>Actinomycetes</taxon>
        <taxon>Micrococcales</taxon>
        <taxon>Dermacoccaceae</taxon>
        <taxon>Flexivirga</taxon>
    </lineage>
</organism>
<keyword evidence="2" id="KW-1003">Cell membrane</keyword>
<evidence type="ECO:0000256" key="1">
    <source>
        <dbReference type="ARBA" id="ARBA00004651"/>
    </source>
</evidence>
<proteinExistence type="predicted"/>
<feature type="transmembrane region" description="Helical" evidence="6">
    <location>
        <begin position="250"/>
        <end position="274"/>
    </location>
</feature>
<feature type="transmembrane region" description="Helical" evidence="6">
    <location>
        <begin position="295"/>
        <end position="314"/>
    </location>
</feature>
<dbReference type="PANTHER" id="PTHR30250:SF11">
    <property type="entry name" value="O-ANTIGEN TRANSPORTER-RELATED"/>
    <property type="match status" value="1"/>
</dbReference>
<dbReference type="RefSeq" id="WP_382399808.1">
    <property type="nucleotide sequence ID" value="NZ_JBHSWH010000001.1"/>
</dbReference>
<evidence type="ECO:0000256" key="4">
    <source>
        <dbReference type="ARBA" id="ARBA00022989"/>
    </source>
</evidence>
<feature type="transmembrane region" description="Helical" evidence="6">
    <location>
        <begin position="391"/>
        <end position="410"/>
    </location>
</feature>
<feature type="transmembrane region" description="Helical" evidence="6">
    <location>
        <begin position="115"/>
        <end position="136"/>
    </location>
</feature>
<dbReference type="InterPro" id="IPR050833">
    <property type="entry name" value="Poly_Biosynth_Transport"/>
</dbReference>
<keyword evidence="8" id="KW-1185">Reference proteome</keyword>
<feature type="transmembrane region" description="Helical" evidence="6">
    <location>
        <begin position="148"/>
        <end position="167"/>
    </location>
</feature>
<evidence type="ECO:0000256" key="6">
    <source>
        <dbReference type="SAM" id="Phobius"/>
    </source>
</evidence>
<evidence type="ECO:0000313" key="8">
    <source>
        <dbReference type="Proteomes" id="UP001596298"/>
    </source>
</evidence>
<keyword evidence="4 6" id="KW-1133">Transmembrane helix</keyword>
<sequence>MSSGAVRVGIGLGFFGLSSYAFLAIAARQLTPANFAVLSTLWVLVYTGGPGVFLPFEQAIGRAAAMHRADPVEERAVFRMLVVASAVAVAALLLIALAFHGVLVRHLFGGSESTFVALLLSLIGMWGAYVTRGVFAGHDRYTAYGVQLAVEGVARIVLGAIAVWLAWSLAGFALGLAVALLVSVLVTLRAAGGGHRREFETTVATEDSGHRTQLRILGWLILGGLGMQVLVNIGPVIAQATSDGSTGSAGHYLGALMLARLPLFAFAAVQAALLPGLAHTVADGDGRAFRRSLRNLFVLIGGAMVLFTLILAVAGPWLVHVVYGAGFGIHRIDLVLLAIGTGIAMLAIVAGNAVVAVGAASASAWAWIGSVAVLMVVVVLMPGSIFVRLEVSYIAGVTAALVGQLVAVFARVRAGARSDYGLGRLG</sequence>
<evidence type="ECO:0000313" key="7">
    <source>
        <dbReference type="EMBL" id="MFC6705034.1"/>
    </source>
</evidence>
<feature type="transmembrane region" description="Helical" evidence="6">
    <location>
        <begin position="173"/>
        <end position="191"/>
    </location>
</feature>
<evidence type="ECO:0000256" key="5">
    <source>
        <dbReference type="ARBA" id="ARBA00023136"/>
    </source>
</evidence>
<feature type="transmembrane region" description="Helical" evidence="6">
    <location>
        <begin position="216"/>
        <end position="238"/>
    </location>
</feature>
<keyword evidence="5 6" id="KW-0472">Membrane</keyword>
<dbReference type="EMBL" id="JBHSWH010000001">
    <property type="protein sequence ID" value="MFC6705034.1"/>
    <property type="molecule type" value="Genomic_DNA"/>
</dbReference>
<accession>A0ABW2AEF4</accession>
<comment type="subcellular location">
    <subcellularLocation>
        <location evidence="1">Cell membrane</location>
        <topology evidence="1">Multi-pass membrane protein</topology>
    </subcellularLocation>
</comment>
<evidence type="ECO:0000256" key="2">
    <source>
        <dbReference type="ARBA" id="ARBA00022475"/>
    </source>
</evidence>
<feature type="transmembrane region" description="Helical" evidence="6">
    <location>
        <begin position="77"/>
        <end position="103"/>
    </location>
</feature>
<feature type="transmembrane region" description="Helical" evidence="6">
    <location>
        <begin position="364"/>
        <end position="385"/>
    </location>
</feature>
<name>A0ABW2AEF4_9MICO</name>
<feature type="transmembrane region" description="Helical" evidence="6">
    <location>
        <begin position="36"/>
        <end position="56"/>
    </location>
</feature>
<feature type="transmembrane region" description="Helical" evidence="6">
    <location>
        <begin position="334"/>
        <end position="357"/>
    </location>
</feature>
<evidence type="ECO:0000256" key="3">
    <source>
        <dbReference type="ARBA" id="ARBA00022692"/>
    </source>
</evidence>
<dbReference type="Proteomes" id="UP001596298">
    <property type="component" value="Unassembled WGS sequence"/>
</dbReference>
<gene>
    <name evidence="7" type="ORF">ACFQDH_07060</name>
</gene>
<protein>
    <submittedName>
        <fullName evidence="7">Lipopolysaccharide biosynthesis protein</fullName>
    </submittedName>
</protein>
<dbReference type="PANTHER" id="PTHR30250">
    <property type="entry name" value="PST FAMILY PREDICTED COLANIC ACID TRANSPORTER"/>
    <property type="match status" value="1"/>
</dbReference>